<dbReference type="STRING" id="1353009.A0A1Y2IRL6"/>
<feature type="region of interest" description="Disordered" evidence="1">
    <location>
        <begin position="157"/>
        <end position="196"/>
    </location>
</feature>
<protein>
    <recommendedName>
        <fullName evidence="4">SMP domain-containing protein</fullName>
    </recommendedName>
</protein>
<feature type="compositionally biased region" description="Basic and acidic residues" evidence="1">
    <location>
        <begin position="328"/>
        <end position="371"/>
    </location>
</feature>
<feature type="compositionally biased region" description="Polar residues" evidence="1">
    <location>
        <begin position="1"/>
        <end position="11"/>
    </location>
</feature>
<evidence type="ECO:0008006" key="4">
    <source>
        <dbReference type="Google" id="ProtNLM"/>
    </source>
</evidence>
<accession>A0A1Y2IRL6</accession>
<feature type="region of interest" description="Disordered" evidence="1">
    <location>
        <begin position="214"/>
        <end position="245"/>
    </location>
</feature>
<dbReference type="EMBL" id="KZ084099">
    <property type="protein sequence ID" value="OSD03727.1"/>
    <property type="molecule type" value="Genomic_DNA"/>
</dbReference>
<feature type="compositionally biased region" description="Pro residues" evidence="1">
    <location>
        <begin position="37"/>
        <end position="48"/>
    </location>
</feature>
<organism evidence="2 3">
    <name type="scientific">Trametes coccinea (strain BRFM310)</name>
    <name type="common">Pycnoporus coccineus</name>
    <dbReference type="NCBI Taxonomy" id="1353009"/>
    <lineage>
        <taxon>Eukaryota</taxon>
        <taxon>Fungi</taxon>
        <taxon>Dikarya</taxon>
        <taxon>Basidiomycota</taxon>
        <taxon>Agaricomycotina</taxon>
        <taxon>Agaricomycetes</taxon>
        <taxon>Polyporales</taxon>
        <taxon>Polyporaceae</taxon>
        <taxon>Trametes</taxon>
    </lineage>
</organism>
<dbReference type="OrthoDB" id="2799468at2759"/>
<feature type="compositionally biased region" description="Basic and acidic residues" evidence="1">
    <location>
        <begin position="234"/>
        <end position="245"/>
    </location>
</feature>
<dbReference type="Proteomes" id="UP000193067">
    <property type="component" value="Unassembled WGS sequence"/>
</dbReference>
<feature type="region of interest" description="Disordered" evidence="1">
    <location>
        <begin position="284"/>
        <end position="398"/>
    </location>
</feature>
<evidence type="ECO:0000313" key="2">
    <source>
        <dbReference type="EMBL" id="OSD03727.1"/>
    </source>
</evidence>
<proteinExistence type="predicted"/>
<keyword evidence="3" id="KW-1185">Reference proteome</keyword>
<evidence type="ECO:0000313" key="3">
    <source>
        <dbReference type="Proteomes" id="UP000193067"/>
    </source>
</evidence>
<feature type="region of interest" description="Disordered" evidence="1">
    <location>
        <begin position="1"/>
        <end position="83"/>
    </location>
</feature>
<feature type="compositionally biased region" description="Basic and acidic residues" evidence="1">
    <location>
        <begin position="157"/>
        <end position="167"/>
    </location>
</feature>
<feature type="compositionally biased region" description="Low complexity" evidence="1">
    <location>
        <begin position="379"/>
        <end position="395"/>
    </location>
</feature>
<evidence type="ECO:0000256" key="1">
    <source>
        <dbReference type="SAM" id="MobiDB-lite"/>
    </source>
</evidence>
<reference evidence="2 3" key="1">
    <citation type="journal article" date="2015" name="Biotechnol. Biofuels">
        <title>Enhanced degradation of softwood versus hardwood by the white-rot fungus Pycnoporus coccineus.</title>
        <authorList>
            <person name="Couturier M."/>
            <person name="Navarro D."/>
            <person name="Chevret D."/>
            <person name="Henrissat B."/>
            <person name="Piumi F."/>
            <person name="Ruiz-Duenas F.J."/>
            <person name="Martinez A.T."/>
            <person name="Grigoriev I.V."/>
            <person name="Riley R."/>
            <person name="Lipzen A."/>
            <person name="Berrin J.G."/>
            <person name="Master E.R."/>
            <person name="Rosso M.N."/>
        </authorList>
    </citation>
    <scope>NUCLEOTIDE SEQUENCE [LARGE SCALE GENOMIC DNA]</scope>
    <source>
        <strain evidence="2 3">BRFM310</strain>
    </source>
</reference>
<gene>
    <name evidence="2" type="ORF">PYCCODRAFT_1408813</name>
</gene>
<name>A0A1Y2IRL6_TRAC3</name>
<sequence length="414" mass="43411">MSNTMTETVTRTPPAVMTTEVPLVAGDVLRATDTPAVSPPTASPPPPSNGSRRTGSPTGSVKSTKSSKGHRRTSSAASDIAKAAGIDLDAVSMAEARKVMSEEHKVLGFRPPHGSFAAEVQSIAAKHPEGKPGASPPDTNKLKEIAREDALRILAERKTNTGADKDALPPNVKPVNGNDKHVTPARHSPPAPGVNLNKISATAARVLMSHEHRALGFRPPPGSLAAEAQSAAARHPDGDGTHLDDETLREIALRDAERIKADRELNIVEGVNVSTIGKDGAAVIQSEETRALGHPPPSGSLASEAQSAAERHPGGGSFKPDGNPAQLEELKEAARHDAERLRAQEESAKVQEAKELERRPPSPPKVDKAVETEPLTEAPPEVVRTLTTTPPLSRTETGDSVEIVGDVVGSTLLA</sequence>
<feature type="compositionally biased region" description="Low complexity" evidence="1">
    <location>
        <begin position="54"/>
        <end position="64"/>
    </location>
</feature>
<dbReference type="AlphaFoldDB" id="A0A1Y2IRL6"/>